<dbReference type="GO" id="GO:0004674">
    <property type="term" value="F:protein serine/threonine kinase activity"/>
    <property type="evidence" value="ECO:0007669"/>
    <property type="project" value="UniProtKB-KW"/>
</dbReference>
<dbReference type="PROSITE" id="PS00107">
    <property type="entry name" value="PROTEIN_KINASE_ATP"/>
    <property type="match status" value="1"/>
</dbReference>
<dbReference type="PROSITE" id="PS50011">
    <property type="entry name" value="PROTEIN_KINASE_DOM"/>
    <property type="match status" value="1"/>
</dbReference>
<dbReference type="GO" id="GO:0005737">
    <property type="term" value="C:cytoplasm"/>
    <property type="evidence" value="ECO:0007669"/>
    <property type="project" value="TreeGrafter"/>
</dbReference>
<feature type="binding site" evidence="7">
    <location>
        <position position="81"/>
    </location>
    <ligand>
        <name>ATP</name>
        <dbReference type="ChEBI" id="CHEBI:30616"/>
    </ligand>
</feature>
<evidence type="ECO:0000256" key="5">
    <source>
        <dbReference type="ARBA" id="ARBA00022777"/>
    </source>
</evidence>
<dbReference type="InterPro" id="IPR008271">
    <property type="entry name" value="Ser/Thr_kinase_AS"/>
</dbReference>
<evidence type="ECO:0000256" key="1">
    <source>
        <dbReference type="ARBA" id="ARBA00010791"/>
    </source>
</evidence>
<dbReference type="STRING" id="1288291.A0A059F0D0"/>
<dbReference type="VEuPathDB" id="MicrosporidiaDB:H312_02130"/>
<proteinExistence type="inferred from homology"/>
<keyword evidence="6 7" id="KW-0067">ATP-binding</keyword>
<keyword evidence="10" id="KW-1185">Reference proteome</keyword>
<dbReference type="OrthoDB" id="193931at2759"/>
<dbReference type="GO" id="GO:0005524">
    <property type="term" value="F:ATP binding"/>
    <property type="evidence" value="ECO:0007669"/>
    <property type="project" value="UniProtKB-UniRule"/>
</dbReference>
<keyword evidence="2" id="KW-0723">Serine/threonine-protein kinase</keyword>
<evidence type="ECO:0000313" key="9">
    <source>
        <dbReference type="EMBL" id="KCZ80454.1"/>
    </source>
</evidence>
<dbReference type="Gene3D" id="1.10.510.10">
    <property type="entry name" value="Transferase(Phosphotransferase) domain 1"/>
    <property type="match status" value="1"/>
</dbReference>
<dbReference type="EMBL" id="KK365180">
    <property type="protein sequence ID" value="KCZ80454.1"/>
    <property type="molecule type" value="Genomic_DNA"/>
</dbReference>
<evidence type="ECO:0000313" key="10">
    <source>
        <dbReference type="Proteomes" id="UP000030655"/>
    </source>
</evidence>
<reference evidence="9 10" key="2">
    <citation type="submission" date="2014-03" db="EMBL/GenBank/DDBJ databases">
        <title>The Genome Sequence of Anncaliia algerae insect isolate PRA339.</title>
        <authorList>
            <consortium name="The Broad Institute Genome Sequencing Platform"/>
            <consortium name="The Broad Institute Genome Sequencing Center for Infectious Disease"/>
            <person name="Cuomo C."/>
            <person name="Becnel J."/>
            <person name="Sanscrainte N."/>
            <person name="Walker B."/>
            <person name="Young S.K."/>
            <person name="Zeng Q."/>
            <person name="Gargeya S."/>
            <person name="Fitzgerald M."/>
            <person name="Haas B."/>
            <person name="Abouelleil A."/>
            <person name="Alvarado L."/>
            <person name="Arachchi H.M."/>
            <person name="Berlin A.M."/>
            <person name="Chapman S.B."/>
            <person name="Dewar J."/>
            <person name="Goldberg J."/>
            <person name="Griggs A."/>
            <person name="Gujja S."/>
            <person name="Hansen M."/>
            <person name="Howarth C."/>
            <person name="Imamovic A."/>
            <person name="Larimer J."/>
            <person name="McCowan C."/>
            <person name="Murphy C."/>
            <person name="Neiman D."/>
            <person name="Pearson M."/>
            <person name="Priest M."/>
            <person name="Roberts A."/>
            <person name="Saif S."/>
            <person name="Shea T."/>
            <person name="Sisk P."/>
            <person name="Sykes S."/>
            <person name="Wortman J."/>
            <person name="Nusbaum C."/>
            <person name="Birren B."/>
        </authorList>
    </citation>
    <scope>NUCLEOTIDE SEQUENCE [LARGE SCALE GENOMIC DNA]</scope>
    <source>
        <strain evidence="9 10">PRA339</strain>
    </source>
</reference>
<name>A0A059F0D0_9MICR</name>
<sequence length="550" mass="64367">MPDNVEISNKKRGNSILPFENENSFDSLFDSNSEILEEDYSIFPKEINLENYMIFKEIGNGSSSKVKLAININSNAKVALKIIPRHKTNPAMAKEKSEQREIRVLREVIISLMIKHPNIVPLLDFVYDDKYFYLIFEYVRGVSLYDYILQNGRMEESEARRIFRQILSAVHYLHSNGISHRDLKIENILITSDGNIKLIDFGLANFYDERTPLLTFCGSLYFAAPELLKGYLYKGNEVDIWSLGVVLYTMACGFVPFDDKDVFNLQNKIKNGNFEFPEYLSDSVKKCIGRMLTTVPLQRISLEDLLNDPWINEECKSKIEIFTYLKRPISKIDSEVEKLLINFMSFQFAKIKIDLKNYLENEVKYKNNNTKRQLYHKIPIVCLYNFLLDLKKNFPEKSFDKIIEATSLPKKVYQLVQYVINNSDTIILDSENGFLNKSLKGNLYCESTHPEIRNSIIKGVVNGVLSTKHENGSDLKHFIHNFCKKKRVILEKFQKNYFCKYKREAMVSYFKISLFFNLLVKKYIVAFKFICGEEELFNEFKKEFTYEIKL</sequence>
<keyword evidence="3" id="KW-0808">Transferase</keyword>
<evidence type="ECO:0000256" key="2">
    <source>
        <dbReference type="ARBA" id="ARBA00022527"/>
    </source>
</evidence>
<accession>A0A059F0D0</accession>
<evidence type="ECO:0000259" key="8">
    <source>
        <dbReference type="PROSITE" id="PS50011"/>
    </source>
</evidence>
<dbReference type="Pfam" id="PF00069">
    <property type="entry name" value="Pkinase"/>
    <property type="match status" value="1"/>
</dbReference>
<comment type="similarity">
    <text evidence="1">Belongs to the protein kinase superfamily. CAMK Ser/Thr protein kinase family. NIM1 subfamily.</text>
</comment>
<dbReference type="InterPro" id="IPR000719">
    <property type="entry name" value="Prot_kinase_dom"/>
</dbReference>
<feature type="domain" description="Protein kinase" evidence="8">
    <location>
        <begin position="52"/>
        <end position="311"/>
    </location>
</feature>
<dbReference type="InterPro" id="IPR017441">
    <property type="entry name" value="Protein_kinase_ATP_BS"/>
</dbReference>
<dbReference type="InterPro" id="IPR011009">
    <property type="entry name" value="Kinase-like_dom_sf"/>
</dbReference>
<protein>
    <submittedName>
        <fullName evidence="9">CAMK/CAMKL/KIN1 protein kinase</fullName>
    </submittedName>
</protein>
<dbReference type="SMART" id="SM00220">
    <property type="entry name" value="S_TKc"/>
    <property type="match status" value="1"/>
</dbReference>
<keyword evidence="5 9" id="KW-0418">Kinase</keyword>
<dbReference type="PANTHER" id="PTHR24346">
    <property type="entry name" value="MAP/MICROTUBULE AFFINITY-REGULATING KINASE"/>
    <property type="match status" value="1"/>
</dbReference>
<dbReference type="Proteomes" id="UP000030655">
    <property type="component" value="Unassembled WGS sequence"/>
</dbReference>
<reference evidence="10" key="1">
    <citation type="submission" date="2013-02" db="EMBL/GenBank/DDBJ databases">
        <authorList>
            <consortium name="The Broad Institute Genome Sequencing Platform"/>
            <person name="Cuomo C."/>
            <person name="Becnel J."/>
            <person name="Sanscrainte N."/>
            <person name="Walker B."/>
            <person name="Young S.K."/>
            <person name="Zeng Q."/>
            <person name="Gargeya S."/>
            <person name="Fitzgerald M."/>
            <person name="Haas B."/>
            <person name="Abouelleil A."/>
            <person name="Alvarado L."/>
            <person name="Arachchi H.M."/>
            <person name="Berlin A.M."/>
            <person name="Chapman S.B."/>
            <person name="Dewar J."/>
            <person name="Goldberg J."/>
            <person name="Griggs A."/>
            <person name="Gujja S."/>
            <person name="Hansen M."/>
            <person name="Howarth C."/>
            <person name="Imamovic A."/>
            <person name="Larimer J."/>
            <person name="McCowan C."/>
            <person name="Murphy C."/>
            <person name="Neiman D."/>
            <person name="Pearson M."/>
            <person name="Priest M."/>
            <person name="Roberts A."/>
            <person name="Saif S."/>
            <person name="Shea T."/>
            <person name="Sisk P."/>
            <person name="Sykes S."/>
            <person name="Wortman J."/>
            <person name="Nusbaum C."/>
            <person name="Birren B."/>
        </authorList>
    </citation>
    <scope>NUCLEOTIDE SEQUENCE [LARGE SCALE GENOMIC DNA]</scope>
    <source>
        <strain evidence="10">PRA339</strain>
    </source>
</reference>
<dbReference type="PROSITE" id="PS00108">
    <property type="entry name" value="PROTEIN_KINASE_ST"/>
    <property type="match status" value="1"/>
</dbReference>
<keyword evidence="4 7" id="KW-0547">Nucleotide-binding</keyword>
<dbReference type="HOGENOM" id="CLU_000288_59_11_1"/>
<evidence type="ECO:0000256" key="3">
    <source>
        <dbReference type="ARBA" id="ARBA00022679"/>
    </source>
</evidence>
<dbReference type="GO" id="GO:0000226">
    <property type="term" value="P:microtubule cytoskeleton organization"/>
    <property type="evidence" value="ECO:0007669"/>
    <property type="project" value="TreeGrafter"/>
</dbReference>
<dbReference type="PANTHER" id="PTHR24346:SF82">
    <property type="entry name" value="KP78A-RELATED"/>
    <property type="match status" value="1"/>
</dbReference>
<dbReference type="GO" id="GO:0035556">
    <property type="term" value="P:intracellular signal transduction"/>
    <property type="evidence" value="ECO:0007669"/>
    <property type="project" value="TreeGrafter"/>
</dbReference>
<organism evidence="9 10">
    <name type="scientific">Anncaliia algerae PRA339</name>
    <dbReference type="NCBI Taxonomy" id="1288291"/>
    <lineage>
        <taxon>Eukaryota</taxon>
        <taxon>Fungi</taxon>
        <taxon>Fungi incertae sedis</taxon>
        <taxon>Microsporidia</taxon>
        <taxon>Tubulinosematoidea</taxon>
        <taxon>Tubulinosematidae</taxon>
        <taxon>Anncaliia</taxon>
    </lineage>
</organism>
<dbReference type="AlphaFoldDB" id="A0A059F0D0"/>
<evidence type="ECO:0000256" key="6">
    <source>
        <dbReference type="ARBA" id="ARBA00022840"/>
    </source>
</evidence>
<evidence type="ECO:0000256" key="4">
    <source>
        <dbReference type="ARBA" id="ARBA00022741"/>
    </source>
</evidence>
<gene>
    <name evidence="9" type="ORF">H312_02130</name>
</gene>
<evidence type="ECO:0000256" key="7">
    <source>
        <dbReference type="PROSITE-ProRule" id="PRU10141"/>
    </source>
</evidence>
<dbReference type="SUPFAM" id="SSF56112">
    <property type="entry name" value="Protein kinase-like (PK-like)"/>
    <property type="match status" value="1"/>
</dbReference>
<dbReference type="FunFam" id="1.10.510.10:FF:000571">
    <property type="entry name" value="Maternal embryonic leucine zipper kinase"/>
    <property type="match status" value="1"/>
</dbReference>